<evidence type="ECO:0000313" key="6">
    <source>
        <dbReference type="EMBL" id="GAA3554994.1"/>
    </source>
</evidence>
<name>A0ABP6WR52_9FLAO</name>
<keyword evidence="4" id="KW-0249">Electron transport</keyword>
<dbReference type="InterPro" id="IPR014730">
    <property type="entry name" value="ETF_a/b_N"/>
</dbReference>
<evidence type="ECO:0000256" key="4">
    <source>
        <dbReference type="ARBA" id="ARBA00022982"/>
    </source>
</evidence>
<comment type="similarity">
    <text evidence="1">Belongs to the ETF beta-subunit/FixA family.</text>
</comment>
<comment type="caution">
    <text evidence="6">The sequence shown here is derived from an EMBL/GenBank/DDBJ whole genome shotgun (WGS) entry which is preliminary data.</text>
</comment>
<evidence type="ECO:0000256" key="1">
    <source>
        <dbReference type="ARBA" id="ARBA00007557"/>
    </source>
</evidence>
<feature type="domain" description="Electron transfer flavoprotein alpha/beta-subunit N-terminal" evidence="5">
    <location>
        <begin position="23"/>
        <end position="216"/>
    </location>
</feature>
<dbReference type="InterPro" id="IPR033948">
    <property type="entry name" value="ETF_beta_N"/>
</dbReference>
<organism evidence="6 7">
    <name type="scientific">Snuella lapsa</name>
    <dbReference type="NCBI Taxonomy" id="870481"/>
    <lineage>
        <taxon>Bacteria</taxon>
        <taxon>Pseudomonadati</taxon>
        <taxon>Bacteroidota</taxon>
        <taxon>Flavobacteriia</taxon>
        <taxon>Flavobacteriales</taxon>
        <taxon>Flavobacteriaceae</taxon>
        <taxon>Snuella</taxon>
    </lineage>
</organism>
<gene>
    <name evidence="6" type="ORF">GCM10022395_03050</name>
</gene>
<dbReference type="EMBL" id="BAABCY010000012">
    <property type="protein sequence ID" value="GAA3554994.1"/>
    <property type="molecule type" value="Genomic_DNA"/>
</dbReference>
<dbReference type="CDD" id="cd01714">
    <property type="entry name" value="ETF_beta"/>
    <property type="match status" value="1"/>
</dbReference>
<sequence length="253" mass="27556">MKILVPTKRVPDPDQPIHLNDAKTAVNLDGIPCVINPFDAIALEEALRIREEERSEAGGDIEIVAVGIGSQDCEKEIRIALAMGADRAIHIVTDEVLDSWVVSNLLKAVADEEQPDLIIMGKQAIDGDNNQAGQFLACHLGWPQATFASNISFEGNRVKVARETDSGIENVSMELPTVITTDLRLNEPRYASLPAIMKAKRRPLDSKTPDELGVSIDAKVEVLSMETLSAKRNCVRVNSVDELIDKLKGVGVL</sequence>
<dbReference type="PIRSF" id="PIRSF000090">
    <property type="entry name" value="Beta-ETF"/>
    <property type="match status" value="1"/>
</dbReference>
<proteinExistence type="inferred from homology"/>
<dbReference type="PANTHER" id="PTHR21294">
    <property type="entry name" value="ELECTRON TRANSFER FLAVOPROTEIN BETA-SUBUNIT"/>
    <property type="match status" value="1"/>
</dbReference>
<keyword evidence="3" id="KW-0813">Transport</keyword>
<evidence type="ECO:0000256" key="3">
    <source>
        <dbReference type="ARBA" id="ARBA00022448"/>
    </source>
</evidence>
<evidence type="ECO:0000313" key="7">
    <source>
        <dbReference type="Proteomes" id="UP001500954"/>
    </source>
</evidence>
<keyword evidence="7" id="KW-1185">Reference proteome</keyword>
<dbReference type="SMART" id="SM00893">
    <property type="entry name" value="ETF"/>
    <property type="match status" value="1"/>
</dbReference>
<dbReference type="Proteomes" id="UP001500954">
    <property type="component" value="Unassembled WGS sequence"/>
</dbReference>
<dbReference type="InterPro" id="IPR012255">
    <property type="entry name" value="ETF_b"/>
</dbReference>
<dbReference type="SUPFAM" id="SSF52402">
    <property type="entry name" value="Adenine nucleotide alpha hydrolases-like"/>
    <property type="match status" value="1"/>
</dbReference>
<evidence type="ECO:0000259" key="5">
    <source>
        <dbReference type="SMART" id="SM00893"/>
    </source>
</evidence>
<dbReference type="RefSeq" id="WP_345003961.1">
    <property type="nucleotide sequence ID" value="NZ_BAABCY010000012.1"/>
</dbReference>
<dbReference type="InterPro" id="IPR014729">
    <property type="entry name" value="Rossmann-like_a/b/a_fold"/>
</dbReference>
<dbReference type="PANTHER" id="PTHR21294:SF8">
    <property type="entry name" value="ELECTRON TRANSFER FLAVOPROTEIN SUBUNIT BETA"/>
    <property type="match status" value="1"/>
</dbReference>
<reference evidence="7" key="1">
    <citation type="journal article" date="2019" name="Int. J. Syst. Evol. Microbiol.">
        <title>The Global Catalogue of Microorganisms (GCM) 10K type strain sequencing project: providing services to taxonomists for standard genome sequencing and annotation.</title>
        <authorList>
            <consortium name="The Broad Institute Genomics Platform"/>
            <consortium name="The Broad Institute Genome Sequencing Center for Infectious Disease"/>
            <person name="Wu L."/>
            <person name="Ma J."/>
        </authorList>
    </citation>
    <scope>NUCLEOTIDE SEQUENCE [LARGE SCALE GENOMIC DNA]</scope>
    <source>
        <strain evidence="7">JCM 17111</strain>
    </source>
</reference>
<evidence type="ECO:0000256" key="2">
    <source>
        <dbReference type="ARBA" id="ARBA00016797"/>
    </source>
</evidence>
<dbReference type="Pfam" id="PF01012">
    <property type="entry name" value="ETF"/>
    <property type="match status" value="1"/>
</dbReference>
<protein>
    <recommendedName>
        <fullName evidence="2">Electron transfer flavoprotein subunit beta</fullName>
    </recommendedName>
</protein>
<accession>A0ABP6WR52</accession>
<dbReference type="Gene3D" id="3.40.50.620">
    <property type="entry name" value="HUPs"/>
    <property type="match status" value="1"/>
</dbReference>